<evidence type="ECO:0000313" key="2">
    <source>
        <dbReference type="Proteomes" id="UP000694846"/>
    </source>
</evidence>
<dbReference type="Proteomes" id="UP000694846">
    <property type="component" value="Unplaced"/>
</dbReference>
<evidence type="ECO:0000313" key="3">
    <source>
        <dbReference type="RefSeq" id="XP_025419073.1"/>
    </source>
</evidence>
<reference evidence="3" key="1">
    <citation type="submission" date="2025-08" db="UniProtKB">
        <authorList>
            <consortium name="RefSeq"/>
        </authorList>
    </citation>
    <scope>IDENTIFICATION</scope>
    <source>
        <tissue evidence="3">Whole body</tissue>
    </source>
</reference>
<feature type="region of interest" description="Disordered" evidence="1">
    <location>
        <begin position="1"/>
        <end position="28"/>
    </location>
</feature>
<proteinExistence type="predicted"/>
<dbReference type="RefSeq" id="XP_025419073.1">
    <property type="nucleotide sequence ID" value="XM_025563288.1"/>
</dbReference>
<evidence type="ECO:0000256" key="1">
    <source>
        <dbReference type="SAM" id="MobiDB-lite"/>
    </source>
</evidence>
<organism evidence="2 3">
    <name type="scientific">Sipha flava</name>
    <name type="common">yellow sugarcane aphid</name>
    <dbReference type="NCBI Taxonomy" id="143950"/>
    <lineage>
        <taxon>Eukaryota</taxon>
        <taxon>Metazoa</taxon>
        <taxon>Ecdysozoa</taxon>
        <taxon>Arthropoda</taxon>
        <taxon>Hexapoda</taxon>
        <taxon>Insecta</taxon>
        <taxon>Pterygota</taxon>
        <taxon>Neoptera</taxon>
        <taxon>Paraneoptera</taxon>
        <taxon>Hemiptera</taxon>
        <taxon>Sternorrhyncha</taxon>
        <taxon>Aphidomorpha</taxon>
        <taxon>Aphidoidea</taxon>
        <taxon>Aphididae</taxon>
        <taxon>Sipha</taxon>
    </lineage>
</organism>
<name>A0A8B8G881_9HEMI</name>
<protein>
    <submittedName>
        <fullName evidence="3">Uncharacterized protein LOC112689532</fullName>
    </submittedName>
</protein>
<keyword evidence="2" id="KW-1185">Reference proteome</keyword>
<dbReference type="AlphaFoldDB" id="A0A8B8G881"/>
<dbReference type="GeneID" id="112689532"/>
<dbReference type="OrthoDB" id="6592548at2759"/>
<feature type="compositionally biased region" description="Polar residues" evidence="1">
    <location>
        <begin position="17"/>
        <end position="28"/>
    </location>
</feature>
<sequence length="217" mass="25048">MGSTTEDQPMVTEESLNETTNPNNFQSSVNMDISTAFKKIATKDPTRYTDLCEAVNKTFEEVSDSISPEEFKSILGDISFLRSKKNATNLLSTLKTQLYNNMSNNFERIVEDENLCELFEEKSSLNEEIAKKYFIDNDALELVELEESLCKLDVQIAELEETNEVLFNQNEFNKQRFEHLSQRINKLISESKTKYRSCEQQSNTLKKGLNDMMTKDQ</sequence>
<accession>A0A8B8G881</accession>
<gene>
    <name evidence="3" type="primary">LOC112689532</name>
</gene>